<reference evidence="1" key="2">
    <citation type="submission" date="2020-09" db="EMBL/GenBank/DDBJ databases">
        <authorList>
            <person name="Sun Q."/>
            <person name="Zhou Y."/>
        </authorList>
    </citation>
    <scope>NUCLEOTIDE SEQUENCE</scope>
    <source>
        <strain evidence="1">CGMCC 1.6293</strain>
    </source>
</reference>
<comment type="caution">
    <text evidence="1">The sequence shown here is derived from an EMBL/GenBank/DDBJ whole genome shotgun (WGS) entry which is preliminary data.</text>
</comment>
<sequence length="61" mass="6789">MLQIERSGDAKKGVQCGRIPSLKATQGAHSDARLLGEISLRYVAREAQTRKTLPDFMFDLL</sequence>
<dbReference type="Proteomes" id="UP000649829">
    <property type="component" value="Unassembled WGS sequence"/>
</dbReference>
<evidence type="ECO:0000313" key="2">
    <source>
        <dbReference type="Proteomes" id="UP000649829"/>
    </source>
</evidence>
<dbReference type="AlphaFoldDB" id="A0A917T801"/>
<organism evidence="1 2">
    <name type="scientific">Pseudooceanicola nanhaiensis</name>
    <dbReference type="NCBI Taxonomy" id="375761"/>
    <lineage>
        <taxon>Bacteria</taxon>
        <taxon>Pseudomonadati</taxon>
        <taxon>Pseudomonadota</taxon>
        <taxon>Alphaproteobacteria</taxon>
        <taxon>Rhodobacterales</taxon>
        <taxon>Paracoccaceae</taxon>
        <taxon>Pseudooceanicola</taxon>
    </lineage>
</organism>
<protein>
    <submittedName>
        <fullName evidence="1">Uncharacterized protein</fullName>
    </submittedName>
</protein>
<dbReference type="EMBL" id="BMLF01000005">
    <property type="protein sequence ID" value="GGM13090.1"/>
    <property type="molecule type" value="Genomic_DNA"/>
</dbReference>
<reference evidence="1" key="1">
    <citation type="journal article" date="2014" name="Int. J. Syst. Evol. Microbiol.">
        <title>Complete genome sequence of Corynebacterium casei LMG S-19264T (=DSM 44701T), isolated from a smear-ripened cheese.</title>
        <authorList>
            <consortium name="US DOE Joint Genome Institute (JGI-PGF)"/>
            <person name="Walter F."/>
            <person name="Albersmeier A."/>
            <person name="Kalinowski J."/>
            <person name="Ruckert C."/>
        </authorList>
    </citation>
    <scope>NUCLEOTIDE SEQUENCE</scope>
    <source>
        <strain evidence="1">CGMCC 1.6293</strain>
    </source>
</reference>
<proteinExistence type="predicted"/>
<name>A0A917T801_9RHOB</name>
<evidence type="ECO:0000313" key="1">
    <source>
        <dbReference type="EMBL" id="GGM13090.1"/>
    </source>
</evidence>
<gene>
    <name evidence="1" type="ORF">GCM10011534_38940</name>
</gene>
<accession>A0A917T801</accession>
<keyword evidence="2" id="KW-1185">Reference proteome</keyword>